<dbReference type="AlphaFoldDB" id="A0A178ILV4"/>
<evidence type="ECO:0000256" key="1">
    <source>
        <dbReference type="ARBA" id="ARBA00022723"/>
    </source>
</evidence>
<name>A0A178ILV4_9BACT</name>
<dbReference type="PANTHER" id="PTHR43401:SF2">
    <property type="entry name" value="L-THREONINE 3-DEHYDROGENASE"/>
    <property type="match status" value="1"/>
</dbReference>
<comment type="similarity">
    <text evidence="4">Belongs to the zinc-containing alcohol dehydrogenase family.</text>
</comment>
<keyword evidence="1 4" id="KW-0479">Metal-binding</keyword>
<evidence type="ECO:0000313" key="8">
    <source>
        <dbReference type="Proteomes" id="UP000078486"/>
    </source>
</evidence>
<dbReference type="InterPro" id="IPR013154">
    <property type="entry name" value="ADH-like_N"/>
</dbReference>
<dbReference type="PANTHER" id="PTHR43401">
    <property type="entry name" value="L-THREONINE 3-DEHYDROGENASE"/>
    <property type="match status" value="1"/>
</dbReference>
<organism evidence="7 8">
    <name type="scientific">Termitidicoccus mucosus</name>
    <dbReference type="NCBI Taxonomy" id="1184151"/>
    <lineage>
        <taxon>Bacteria</taxon>
        <taxon>Pseudomonadati</taxon>
        <taxon>Verrucomicrobiota</taxon>
        <taxon>Opitutia</taxon>
        <taxon>Opitutales</taxon>
        <taxon>Opitutaceae</taxon>
        <taxon>Termitidicoccus</taxon>
    </lineage>
</organism>
<gene>
    <name evidence="7" type="ORF">AW736_05805</name>
</gene>
<keyword evidence="2 4" id="KW-0862">Zinc</keyword>
<dbReference type="Gene3D" id="3.40.50.720">
    <property type="entry name" value="NAD(P)-binding Rossmann-like Domain"/>
    <property type="match status" value="1"/>
</dbReference>
<evidence type="ECO:0000259" key="5">
    <source>
        <dbReference type="Pfam" id="PF00107"/>
    </source>
</evidence>
<dbReference type="GO" id="GO:0008270">
    <property type="term" value="F:zinc ion binding"/>
    <property type="evidence" value="ECO:0007669"/>
    <property type="project" value="InterPro"/>
</dbReference>
<dbReference type="Proteomes" id="UP000078486">
    <property type="component" value="Unassembled WGS sequence"/>
</dbReference>
<evidence type="ECO:0000256" key="4">
    <source>
        <dbReference type="RuleBase" id="RU361277"/>
    </source>
</evidence>
<comment type="caution">
    <text evidence="7">The sequence shown here is derived from an EMBL/GenBank/DDBJ whole genome shotgun (WGS) entry which is preliminary data.</text>
</comment>
<dbReference type="InterPro" id="IPR050129">
    <property type="entry name" value="Zn_alcohol_dh"/>
</dbReference>
<dbReference type="SUPFAM" id="SSF51735">
    <property type="entry name" value="NAD(P)-binding Rossmann-fold domains"/>
    <property type="match status" value="1"/>
</dbReference>
<dbReference type="Pfam" id="PF00107">
    <property type="entry name" value="ADH_zinc_N"/>
    <property type="match status" value="1"/>
</dbReference>
<dbReference type="InterPro" id="IPR002328">
    <property type="entry name" value="ADH_Zn_CS"/>
</dbReference>
<accession>A0A178ILV4</accession>
<evidence type="ECO:0000256" key="3">
    <source>
        <dbReference type="ARBA" id="ARBA00023002"/>
    </source>
</evidence>
<keyword evidence="8" id="KW-1185">Reference proteome</keyword>
<evidence type="ECO:0000256" key="2">
    <source>
        <dbReference type="ARBA" id="ARBA00022833"/>
    </source>
</evidence>
<proteinExistence type="inferred from homology"/>
<dbReference type="PROSITE" id="PS00059">
    <property type="entry name" value="ADH_ZINC"/>
    <property type="match status" value="1"/>
</dbReference>
<evidence type="ECO:0000259" key="6">
    <source>
        <dbReference type="Pfam" id="PF08240"/>
    </source>
</evidence>
<dbReference type="STRING" id="1184151.AW736_05805"/>
<feature type="domain" description="Alcohol dehydrogenase-like C-terminal" evidence="5">
    <location>
        <begin position="179"/>
        <end position="273"/>
    </location>
</feature>
<dbReference type="InterPro" id="IPR013149">
    <property type="entry name" value="ADH-like_C"/>
</dbReference>
<dbReference type="GO" id="GO:0016491">
    <property type="term" value="F:oxidoreductase activity"/>
    <property type="evidence" value="ECO:0007669"/>
    <property type="project" value="UniProtKB-KW"/>
</dbReference>
<evidence type="ECO:0000313" key="7">
    <source>
        <dbReference type="EMBL" id="OAM90882.1"/>
    </source>
</evidence>
<feature type="domain" description="Alcohol dehydrogenase-like N-terminal" evidence="6">
    <location>
        <begin position="24"/>
        <end position="116"/>
    </location>
</feature>
<dbReference type="EMBL" id="LRRQ01000045">
    <property type="protein sequence ID" value="OAM90882.1"/>
    <property type="molecule type" value="Genomic_DNA"/>
</dbReference>
<comment type="cofactor">
    <cofactor evidence="4">
        <name>Zn(2+)</name>
        <dbReference type="ChEBI" id="CHEBI:29105"/>
    </cofactor>
</comment>
<dbReference type="SUPFAM" id="SSF50129">
    <property type="entry name" value="GroES-like"/>
    <property type="match status" value="1"/>
</dbReference>
<keyword evidence="3" id="KW-0560">Oxidoreductase</keyword>
<sequence>MKALVVSKPGNLELRDIPAPVPGDYDALVRIRGCGVCGTTDREIIRGRQPYHDAYPAVLGHEAIGEILENGARVSSFRIGDLVTRPVAIWPGTVQGGMASGWGGFAEYGIVRDRLAMAADGDASLLEDYTAQRQQTVPRAMELPQAILAISLAETASWFRHLPSVSGKNVCVSGTGIAGLGIVIWCMLGGARRTIILGRRDERLRLARELGATATINITDTSIPILQRLTELNAGAKADFFIDAVGKPDQLQLGLSLVRDGGVIAIYGVPEGQCYAALDFSTGPATVNILRPPAEEHLAYAWVCDLIRRGLIPAERLMTHSWRLDQYADAFASDGNVVKGWIKTG</sequence>
<dbReference type="Pfam" id="PF08240">
    <property type="entry name" value="ADH_N"/>
    <property type="match status" value="1"/>
</dbReference>
<dbReference type="RefSeq" id="WP_068769266.1">
    <property type="nucleotide sequence ID" value="NZ_CP109796.1"/>
</dbReference>
<reference evidence="7 8" key="1">
    <citation type="submission" date="2016-01" db="EMBL/GenBank/DDBJ databases">
        <title>High potential of lignocellulose degradation of a new Verrucomicrobia species.</title>
        <authorList>
            <person name="Wang Y."/>
            <person name="Shi Y."/>
            <person name="Qiu Z."/>
            <person name="Liu S."/>
            <person name="Yang H."/>
        </authorList>
    </citation>
    <scope>NUCLEOTIDE SEQUENCE [LARGE SCALE GENOMIC DNA]</scope>
    <source>
        <strain evidence="7 8">TSB47</strain>
    </source>
</reference>
<dbReference type="OrthoDB" id="9806940at2"/>
<protein>
    <submittedName>
        <fullName evidence="7">Sorbitol dehydrogenase</fullName>
    </submittedName>
</protein>
<dbReference type="InterPro" id="IPR011032">
    <property type="entry name" value="GroES-like_sf"/>
</dbReference>
<dbReference type="InterPro" id="IPR036291">
    <property type="entry name" value="NAD(P)-bd_dom_sf"/>
</dbReference>
<dbReference type="Gene3D" id="3.90.180.10">
    <property type="entry name" value="Medium-chain alcohol dehydrogenases, catalytic domain"/>
    <property type="match status" value="1"/>
</dbReference>